<dbReference type="EMBL" id="AGZO01000031">
    <property type="protein sequence ID" value="EKN09430.1"/>
    <property type="molecule type" value="Genomic_DNA"/>
</dbReference>
<feature type="compositionally biased region" description="Basic and acidic residues" evidence="1">
    <location>
        <begin position="159"/>
        <end position="183"/>
    </location>
</feature>
<protein>
    <submittedName>
        <fullName evidence="2">Uncharacterized protein</fullName>
    </submittedName>
</protein>
<evidence type="ECO:0000256" key="1">
    <source>
        <dbReference type="SAM" id="MobiDB-lite"/>
    </source>
</evidence>
<dbReference type="OrthoDB" id="1050761at2"/>
<dbReference type="HOGENOM" id="CLU_1371060_0_0_10"/>
<dbReference type="PATRIC" id="fig|999418.3.peg.4530"/>
<dbReference type="AlphaFoldDB" id="K5ZDZ2"/>
<reference evidence="2 3" key="1">
    <citation type="submission" date="2012-02" db="EMBL/GenBank/DDBJ databases">
        <title>The Genome Sequence of Parabacteroides goldsteinii CL02T12C30.</title>
        <authorList>
            <consortium name="The Broad Institute Genome Sequencing Platform"/>
            <person name="Earl A."/>
            <person name="Ward D."/>
            <person name="Feldgarden M."/>
            <person name="Gevers D."/>
            <person name="Zitomersky N.L."/>
            <person name="Coyne M.J."/>
            <person name="Comstock L.E."/>
            <person name="Young S.K."/>
            <person name="Zeng Q."/>
            <person name="Gargeya S."/>
            <person name="Fitzgerald M."/>
            <person name="Haas B."/>
            <person name="Abouelleil A."/>
            <person name="Alvarado L."/>
            <person name="Arachchi H.M."/>
            <person name="Berlin A."/>
            <person name="Chapman S.B."/>
            <person name="Gearin G."/>
            <person name="Goldberg J."/>
            <person name="Griggs A."/>
            <person name="Gujja S."/>
            <person name="Hansen M."/>
            <person name="Heiman D."/>
            <person name="Howarth C."/>
            <person name="Larimer J."/>
            <person name="Lui A."/>
            <person name="MacDonald P.J.P."/>
            <person name="McCowen C."/>
            <person name="Montmayeur A."/>
            <person name="Murphy C."/>
            <person name="Neiman D."/>
            <person name="Pearson M."/>
            <person name="Priest M."/>
            <person name="Roberts A."/>
            <person name="Saif S."/>
            <person name="Shea T."/>
            <person name="Sisk P."/>
            <person name="Stolte C."/>
            <person name="Sykes S."/>
            <person name="Wortman J."/>
            <person name="Nusbaum C."/>
            <person name="Birren B."/>
        </authorList>
    </citation>
    <scope>NUCLEOTIDE SEQUENCE [LARGE SCALE GENOMIC DNA]</scope>
    <source>
        <strain evidence="2 3">CL02T12C30</strain>
    </source>
</reference>
<comment type="caution">
    <text evidence="2">The sequence shown here is derived from an EMBL/GenBank/DDBJ whole genome shotgun (WGS) entry which is preliminary data.</text>
</comment>
<feature type="region of interest" description="Disordered" evidence="1">
    <location>
        <begin position="66"/>
        <end position="205"/>
    </location>
</feature>
<feature type="compositionally biased region" description="Low complexity" evidence="1">
    <location>
        <begin position="193"/>
        <end position="205"/>
    </location>
</feature>
<feature type="compositionally biased region" description="Acidic residues" evidence="1">
    <location>
        <begin position="146"/>
        <end position="158"/>
    </location>
</feature>
<proteinExistence type="predicted"/>
<evidence type="ECO:0000313" key="3">
    <source>
        <dbReference type="Proteomes" id="UP000006330"/>
    </source>
</evidence>
<organism evidence="2 3">
    <name type="scientific">Parabacteroides goldsteinii CL02T12C30</name>
    <dbReference type="NCBI Taxonomy" id="999418"/>
    <lineage>
        <taxon>Bacteria</taxon>
        <taxon>Pseudomonadati</taxon>
        <taxon>Bacteroidota</taxon>
        <taxon>Bacteroidia</taxon>
        <taxon>Bacteroidales</taxon>
        <taxon>Tannerellaceae</taxon>
        <taxon>Parabacteroides</taxon>
    </lineage>
</organism>
<name>K5ZDZ2_9BACT</name>
<feature type="compositionally biased region" description="Basic and acidic residues" evidence="1">
    <location>
        <begin position="66"/>
        <end position="105"/>
    </location>
</feature>
<dbReference type="RefSeq" id="WP_007657971.1">
    <property type="nucleotide sequence ID" value="NZ_JH976475.1"/>
</dbReference>
<evidence type="ECO:0000313" key="2">
    <source>
        <dbReference type="EMBL" id="EKN09430.1"/>
    </source>
</evidence>
<sequence>MYSVKEKMKLLRELHNPEYADADLRLLREVSPQNDLLRSPIVNVARSAERILYTLLDQTTAEKIRLNRRASESENQPEKDPKNENNEKQPDDTGSKEPDTPKQPEGDIQECPGENNQDGNANEVDVVQQLEETREELGYTQSELENTQEDLEDTQAELEDTKAELNAEKKSEPDPKSDQENSKKKTSTRKLTGKTSSTKTSRSQR</sequence>
<gene>
    <name evidence="2" type="ORF">HMPREF1076_04459</name>
</gene>
<accession>K5ZDZ2</accession>
<dbReference type="Proteomes" id="UP000006330">
    <property type="component" value="Unassembled WGS sequence"/>
</dbReference>